<reference evidence="5" key="1">
    <citation type="submission" date="2020-03" db="EMBL/GenBank/DDBJ databases">
        <title>The deep terrestrial virosphere.</title>
        <authorList>
            <person name="Holmfeldt K."/>
            <person name="Nilsson E."/>
            <person name="Simone D."/>
            <person name="Lopez-Fernandez M."/>
            <person name="Wu X."/>
            <person name="de Brujin I."/>
            <person name="Lundin D."/>
            <person name="Andersson A."/>
            <person name="Bertilsson S."/>
            <person name="Dopson M."/>
        </authorList>
    </citation>
    <scope>NUCLEOTIDE SEQUENCE</scope>
    <source>
        <strain evidence="6">MM415A00321</strain>
        <strain evidence="5">MM415B00326</strain>
    </source>
</reference>
<dbReference type="InterPro" id="IPR027417">
    <property type="entry name" value="P-loop_NTPase"/>
</dbReference>
<dbReference type="InterPro" id="IPR050221">
    <property type="entry name" value="26S_Proteasome_ATPase"/>
</dbReference>
<feature type="domain" description="AAA+ ATPase" evidence="4">
    <location>
        <begin position="111"/>
        <end position="243"/>
    </location>
</feature>
<organism evidence="5">
    <name type="scientific">viral metagenome</name>
    <dbReference type="NCBI Taxonomy" id="1070528"/>
    <lineage>
        <taxon>unclassified sequences</taxon>
        <taxon>metagenomes</taxon>
        <taxon>organismal metagenomes</taxon>
    </lineage>
</organism>
<accession>A0A6M3JCI8</accession>
<dbReference type="PANTHER" id="PTHR23073">
    <property type="entry name" value="26S PROTEASOME REGULATORY SUBUNIT"/>
    <property type="match status" value="1"/>
</dbReference>
<dbReference type="SMART" id="SM00382">
    <property type="entry name" value="AAA"/>
    <property type="match status" value="1"/>
</dbReference>
<evidence type="ECO:0000313" key="5">
    <source>
        <dbReference type="EMBL" id="QJA66812.1"/>
    </source>
</evidence>
<name>A0A6M3JCI8_9ZZZZ</name>
<keyword evidence="3" id="KW-0067">ATP-binding</keyword>
<evidence type="ECO:0000313" key="6">
    <source>
        <dbReference type="EMBL" id="QJA83046.1"/>
    </source>
</evidence>
<dbReference type="AlphaFoldDB" id="A0A6M3JCI8"/>
<dbReference type="PROSITE" id="PS00674">
    <property type="entry name" value="AAA"/>
    <property type="match status" value="1"/>
</dbReference>
<keyword evidence="2" id="KW-0547">Nucleotide-binding</keyword>
<evidence type="ECO:0000256" key="3">
    <source>
        <dbReference type="ARBA" id="ARBA00022840"/>
    </source>
</evidence>
<evidence type="ECO:0000259" key="4">
    <source>
        <dbReference type="SMART" id="SM00382"/>
    </source>
</evidence>
<dbReference type="EMBL" id="MT142502">
    <property type="protein sequence ID" value="QJA83046.1"/>
    <property type="molecule type" value="Genomic_DNA"/>
</dbReference>
<dbReference type="InterPro" id="IPR003959">
    <property type="entry name" value="ATPase_AAA_core"/>
</dbReference>
<proteinExistence type="inferred from homology"/>
<dbReference type="Gene3D" id="3.40.50.300">
    <property type="entry name" value="P-loop containing nucleotide triphosphate hydrolases"/>
    <property type="match status" value="1"/>
</dbReference>
<dbReference type="CDD" id="cd19481">
    <property type="entry name" value="RecA-like_protease"/>
    <property type="match status" value="1"/>
</dbReference>
<dbReference type="GO" id="GO:0005524">
    <property type="term" value="F:ATP binding"/>
    <property type="evidence" value="ECO:0007669"/>
    <property type="project" value="UniProtKB-KW"/>
</dbReference>
<dbReference type="EMBL" id="MT141561">
    <property type="protein sequence ID" value="QJA66812.1"/>
    <property type="molecule type" value="Genomic_DNA"/>
</dbReference>
<dbReference type="InterPro" id="IPR003593">
    <property type="entry name" value="AAA+_ATPase"/>
</dbReference>
<dbReference type="InterPro" id="IPR003960">
    <property type="entry name" value="ATPase_AAA_CS"/>
</dbReference>
<gene>
    <name evidence="6" type="ORF">MM415A00321_0026</name>
    <name evidence="5" type="ORF">MM415B00326_0012</name>
</gene>
<dbReference type="SUPFAM" id="SSF52540">
    <property type="entry name" value="P-loop containing nucleoside triphosphate hydrolases"/>
    <property type="match status" value="1"/>
</dbReference>
<comment type="similarity">
    <text evidence="1">Belongs to the AAA ATPase family.</text>
</comment>
<dbReference type="Pfam" id="PF00004">
    <property type="entry name" value="AAA"/>
    <property type="match status" value="1"/>
</dbReference>
<protein>
    <submittedName>
        <fullName evidence="5">Putative ATPase domain containing protein</fullName>
    </submittedName>
</protein>
<dbReference type="GO" id="GO:0016887">
    <property type="term" value="F:ATP hydrolysis activity"/>
    <property type="evidence" value="ECO:0007669"/>
    <property type="project" value="InterPro"/>
</dbReference>
<evidence type="ECO:0000256" key="1">
    <source>
        <dbReference type="ARBA" id="ARBA00006914"/>
    </source>
</evidence>
<sequence>MARSDILLSVVQSANRGDMVSFRKAVESLIAEERAKKHNILADRLATSLNNGNKNGLSMYAKGEAKDLLFETEAQKTFEDLILDETVLSICQELVEEQHRADLLRSYGLEPRNRILLAGPPGNGKTSLAEAFATQLMYPFFVIRYENLIGSYLGETASRLQKVFDYAKTRNCVLFFDEFDTIGKERGDTKETGEIKRVVSSLLLQMDRLPTYIVIITASNHPELLDRAVWRRFQLRLELKRPNKKQIVSYIDSISHKSKCNFSYSSQTLSEKLKDSSYSEIEEFCTDIIRKSILQHKQDDARSIVSQELKQWEIRFSSNNIGV</sequence>
<evidence type="ECO:0000256" key="2">
    <source>
        <dbReference type="ARBA" id="ARBA00022741"/>
    </source>
</evidence>